<dbReference type="Proteomes" id="UP000029085">
    <property type="component" value="Unassembled WGS sequence"/>
</dbReference>
<sequence length="85" mass="9538">MEANPHSNHAAELAKGVKAILKDYRTMDARIRGELIRLGFSLSEDGKHFKIVYHGDPRYMFVLPKTSSDYRAGRNAASDITGILF</sequence>
<keyword evidence="2" id="KW-1185">Reference proteome</keyword>
<evidence type="ECO:0000313" key="1">
    <source>
        <dbReference type="EMBL" id="KFL36718.1"/>
    </source>
</evidence>
<gene>
    <name evidence="1" type="ORF">N788_03665</name>
</gene>
<reference evidence="1 2" key="2">
    <citation type="journal article" date="2015" name="Stand. Genomic Sci.">
        <title>High quality draft genomic sequence of Arenimonas donghaensis DSM 18148(T).</title>
        <authorList>
            <person name="Chen F."/>
            <person name="Wang H."/>
            <person name="Cao Y."/>
            <person name="Li X."/>
            <person name="Wang G."/>
        </authorList>
    </citation>
    <scope>NUCLEOTIDE SEQUENCE [LARGE SCALE GENOMIC DNA]</scope>
    <source>
        <strain evidence="1 2">HO3-R19</strain>
    </source>
</reference>
<name>A0A087MIL5_9GAMM</name>
<reference evidence="2" key="1">
    <citation type="submission" date="2013-08" db="EMBL/GenBank/DDBJ databases">
        <title>Genome sequencing of Arenimonas donghaensis.</title>
        <authorList>
            <person name="Chen F."/>
            <person name="Wang G."/>
        </authorList>
    </citation>
    <scope>NUCLEOTIDE SEQUENCE [LARGE SCALE GENOMIC DNA]</scope>
    <source>
        <strain evidence="2">HO3-R19</strain>
    </source>
</reference>
<accession>A0A087MIL5</accession>
<dbReference type="EMBL" id="AVCJ01000012">
    <property type="protein sequence ID" value="KFL36718.1"/>
    <property type="molecule type" value="Genomic_DNA"/>
</dbReference>
<evidence type="ECO:0000313" key="2">
    <source>
        <dbReference type="Proteomes" id="UP000029085"/>
    </source>
</evidence>
<proteinExistence type="predicted"/>
<protein>
    <submittedName>
        <fullName evidence="1">Uncharacterized protein</fullName>
    </submittedName>
</protein>
<comment type="caution">
    <text evidence="1">The sequence shown here is derived from an EMBL/GenBank/DDBJ whole genome shotgun (WGS) entry which is preliminary data.</text>
</comment>
<dbReference type="AlphaFoldDB" id="A0A087MIL5"/>
<organism evidence="1 2">
    <name type="scientific">Arenimonas donghaensis DSM 18148 = HO3-R19</name>
    <dbReference type="NCBI Taxonomy" id="1121014"/>
    <lineage>
        <taxon>Bacteria</taxon>
        <taxon>Pseudomonadati</taxon>
        <taxon>Pseudomonadota</taxon>
        <taxon>Gammaproteobacteria</taxon>
        <taxon>Lysobacterales</taxon>
        <taxon>Lysobacteraceae</taxon>
        <taxon>Arenimonas</taxon>
    </lineage>
</organism>